<gene>
    <name evidence="1" type="ORF">FCALED_LOCUS16617</name>
</gene>
<dbReference type="AlphaFoldDB" id="A0A9N9J221"/>
<sequence>MSESDVDVVLITDFIEELNQNDPKKQSYKNKGIKEEENIYSKLKLAKLDI</sequence>
<name>A0A9N9J221_9GLOM</name>
<comment type="caution">
    <text evidence="1">The sequence shown here is derived from an EMBL/GenBank/DDBJ whole genome shotgun (WGS) entry which is preliminary data.</text>
</comment>
<evidence type="ECO:0000313" key="1">
    <source>
        <dbReference type="EMBL" id="CAG8755970.1"/>
    </source>
</evidence>
<organism evidence="1 2">
    <name type="scientific">Funneliformis caledonium</name>
    <dbReference type="NCBI Taxonomy" id="1117310"/>
    <lineage>
        <taxon>Eukaryota</taxon>
        <taxon>Fungi</taxon>
        <taxon>Fungi incertae sedis</taxon>
        <taxon>Mucoromycota</taxon>
        <taxon>Glomeromycotina</taxon>
        <taxon>Glomeromycetes</taxon>
        <taxon>Glomerales</taxon>
        <taxon>Glomeraceae</taxon>
        <taxon>Funneliformis</taxon>
    </lineage>
</organism>
<keyword evidence="2" id="KW-1185">Reference proteome</keyword>
<dbReference type="EMBL" id="CAJVPQ010020346">
    <property type="protein sequence ID" value="CAG8755970.1"/>
    <property type="molecule type" value="Genomic_DNA"/>
</dbReference>
<dbReference type="Proteomes" id="UP000789570">
    <property type="component" value="Unassembled WGS sequence"/>
</dbReference>
<accession>A0A9N9J221</accession>
<protein>
    <submittedName>
        <fullName evidence="1">3948_t:CDS:1</fullName>
    </submittedName>
</protein>
<proteinExistence type="predicted"/>
<reference evidence="1" key="1">
    <citation type="submission" date="2021-06" db="EMBL/GenBank/DDBJ databases">
        <authorList>
            <person name="Kallberg Y."/>
            <person name="Tangrot J."/>
            <person name="Rosling A."/>
        </authorList>
    </citation>
    <scope>NUCLEOTIDE SEQUENCE</scope>
    <source>
        <strain evidence="1">UK204</strain>
    </source>
</reference>
<evidence type="ECO:0000313" key="2">
    <source>
        <dbReference type="Proteomes" id="UP000789570"/>
    </source>
</evidence>